<protein>
    <submittedName>
        <fullName evidence="1">Uncharacterized protein</fullName>
    </submittedName>
</protein>
<comment type="caution">
    <text evidence="1">The sequence shown here is derived from an EMBL/GenBank/DDBJ whole genome shotgun (WGS) entry which is preliminary data.</text>
</comment>
<sequence length="111" mass="13642">MNNDVMIGRKSVKFGARLSEQPIKTEYDCKWEKYAWKRMVLRDKRSYQIPKDAIEKGDEWNMQSLTRQVFFETLFNLWTEHYNKMKSKKWFGCFLLFFDERGRYKVNCIFV</sequence>
<evidence type="ECO:0000313" key="1">
    <source>
        <dbReference type="EMBL" id="EYC23847.1"/>
    </source>
</evidence>
<dbReference type="AlphaFoldDB" id="A0A016V9Z5"/>
<keyword evidence="2" id="KW-1185">Reference proteome</keyword>
<name>A0A016V9Z5_9BILA</name>
<organism evidence="1 2">
    <name type="scientific">Ancylostoma ceylanicum</name>
    <dbReference type="NCBI Taxonomy" id="53326"/>
    <lineage>
        <taxon>Eukaryota</taxon>
        <taxon>Metazoa</taxon>
        <taxon>Ecdysozoa</taxon>
        <taxon>Nematoda</taxon>
        <taxon>Chromadorea</taxon>
        <taxon>Rhabditida</taxon>
        <taxon>Rhabditina</taxon>
        <taxon>Rhabditomorpha</taxon>
        <taxon>Strongyloidea</taxon>
        <taxon>Ancylostomatidae</taxon>
        <taxon>Ancylostomatinae</taxon>
        <taxon>Ancylostoma</taxon>
    </lineage>
</organism>
<proteinExistence type="predicted"/>
<reference evidence="2" key="1">
    <citation type="journal article" date="2015" name="Nat. Genet.">
        <title>The genome and transcriptome of the zoonotic hookworm Ancylostoma ceylanicum identify infection-specific gene families.</title>
        <authorList>
            <person name="Schwarz E.M."/>
            <person name="Hu Y."/>
            <person name="Antoshechkin I."/>
            <person name="Miller M.M."/>
            <person name="Sternberg P.W."/>
            <person name="Aroian R.V."/>
        </authorList>
    </citation>
    <scope>NUCLEOTIDE SEQUENCE</scope>
    <source>
        <strain evidence="2">HY135</strain>
    </source>
</reference>
<evidence type="ECO:0000313" key="2">
    <source>
        <dbReference type="Proteomes" id="UP000024635"/>
    </source>
</evidence>
<dbReference type="InterPro" id="IPR035109">
    <property type="entry name" value="ASPR"/>
</dbReference>
<dbReference type="EMBL" id="JARK01001351">
    <property type="protein sequence ID" value="EYC23847.1"/>
    <property type="molecule type" value="Genomic_DNA"/>
</dbReference>
<accession>A0A016V9Z5</accession>
<dbReference type="Proteomes" id="UP000024635">
    <property type="component" value="Unassembled WGS sequence"/>
</dbReference>
<dbReference type="Pfam" id="PF17641">
    <property type="entry name" value="ASPRs"/>
    <property type="match status" value="1"/>
</dbReference>
<gene>
    <name evidence="1" type="primary">Acey_s0015.g2863</name>
    <name evidence="1" type="ORF">Y032_0015g2863</name>
</gene>